<dbReference type="InParanoid" id="A0A6J3RCA1"/>
<protein>
    <submittedName>
        <fullName evidence="3">Uncharacterized protein LOC109551192</fullName>
    </submittedName>
</protein>
<dbReference type="Proteomes" id="UP000245320">
    <property type="component" value="Chromosome 1"/>
</dbReference>
<dbReference type="AlphaFoldDB" id="A0A6J3RCA1"/>
<evidence type="ECO:0000256" key="1">
    <source>
        <dbReference type="SAM" id="MobiDB-lite"/>
    </source>
</evidence>
<feature type="region of interest" description="Disordered" evidence="1">
    <location>
        <begin position="174"/>
        <end position="255"/>
    </location>
</feature>
<dbReference type="RefSeq" id="XP_033712440.1">
    <property type="nucleotide sequence ID" value="XM_033856549.1"/>
</dbReference>
<name>A0A6J3RCA1_TURTR</name>
<organism evidence="2 3">
    <name type="scientific">Tursiops truncatus</name>
    <name type="common">Atlantic bottle-nosed dolphin</name>
    <name type="synonym">Delphinus truncatus</name>
    <dbReference type="NCBI Taxonomy" id="9739"/>
    <lineage>
        <taxon>Eukaryota</taxon>
        <taxon>Metazoa</taxon>
        <taxon>Chordata</taxon>
        <taxon>Craniata</taxon>
        <taxon>Vertebrata</taxon>
        <taxon>Euteleostomi</taxon>
        <taxon>Mammalia</taxon>
        <taxon>Eutheria</taxon>
        <taxon>Laurasiatheria</taxon>
        <taxon>Artiodactyla</taxon>
        <taxon>Whippomorpha</taxon>
        <taxon>Cetacea</taxon>
        <taxon>Odontoceti</taxon>
        <taxon>Delphinidae</taxon>
        <taxon>Tursiops</taxon>
    </lineage>
</organism>
<accession>A0A6J3RCA1</accession>
<feature type="region of interest" description="Disordered" evidence="1">
    <location>
        <begin position="94"/>
        <end position="156"/>
    </location>
</feature>
<feature type="compositionally biased region" description="Basic and acidic residues" evidence="1">
    <location>
        <begin position="110"/>
        <end position="130"/>
    </location>
</feature>
<feature type="region of interest" description="Disordered" evidence="1">
    <location>
        <begin position="19"/>
        <end position="48"/>
    </location>
</feature>
<reference evidence="3" key="1">
    <citation type="submission" date="2025-08" db="UniProtKB">
        <authorList>
            <consortium name="RefSeq"/>
        </authorList>
    </citation>
    <scope>IDENTIFICATION</scope>
    <source>
        <tissue evidence="3">Spleen</tissue>
    </source>
</reference>
<keyword evidence="2" id="KW-1185">Reference proteome</keyword>
<evidence type="ECO:0000313" key="3">
    <source>
        <dbReference type="RefSeq" id="XP_033712440.1"/>
    </source>
</evidence>
<evidence type="ECO:0000313" key="2">
    <source>
        <dbReference type="Proteomes" id="UP000245320"/>
    </source>
</evidence>
<proteinExistence type="predicted"/>
<gene>
    <name evidence="3" type="primary">LOC109551192</name>
</gene>
<sequence length="264" mass="28267">MTKRDLCQPGRRLVARLTPARVGGSAGGPGPVTPKREPGAGRECVGGGLDPGQYVAGAVREDIREKLELRLESPVGTEPAVYPWPLTVYEEKTRRVTSREQVAGPLPAEEPGRVRPGTHVEEEERDDKVKPGHLQGRFVRGASRPLVREEETRADSAPLTCRCLSGTWSEQPLCATGTPRPGESAPHPGPLGSCAAALASPAEKPQRPCAFPRAHRPDVEPKGVGGFTPNLRKPHLGAGAQAGVPPSPQEQTPRRVYLLEINLD</sequence>
<dbReference type="OrthoDB" id="443402at2759"/>